<evidence type="ECO:0000256" key="1">
    <source>
        <dbReference type="ARBA" id="ARBA00007689"/>
    </source>
</evidence>
<accession>A0ABP4JGR0</accession>
<dbReference type="EMBL" id="BAAAKK010000003">
    <property type="protein sequence ID" value="GAA1421644.1"/>
    <property type="molecule type" value="Genomic_DNA"/>
</dbReference>
<dbReference type="Pfam" id="PF03795">
    <property type="entry name" value="YCII"/>
    <property type="match status" value="1"/>
</dbReference>
<proteinExistence type="inferred from homology"/>
<evidence type="ECO:0000313" key="4">
    <source>
        <dbReference type="Proteomes" id="UP001501266"/>
    </source>
</evidence>
<dbReference type="InterPro" id="IPR005545">
    <property type="entry name" value="YCII"/>
</dbReference>
<organism evidence="3 4">
    <name type="scientific">Agrococcus citreus</name>
    <dbReference type="NCBI Taxonomy" id="84643"/>
    <lineage>
        <taxon>Bacteria</taxon>
        <taxon>Bacillati</taxon>
        <taxon>Actinomycetota</taxon>
        <taxon>Actinomycetes</taxon>
        <taxon>Micrococcales</taxon>
        <taxon>Microbacteriaceae</taxon>
        <taxon>Agrococcus</taxon>
    </lineage>
</organism>
<feature type="domain" description="YCII-related" evidence="2">
    <location>
        <begin position="14"/>
        <end position="114"/>
    </location>
</feature>
<evidence type="ECO:0000259" key="2">
    <source>
        <dbReference type="Pfam" id="PF03795"/>
    </source>
</evidence>
<comment type="caution">
    <text evidence="3">The sequence shown here is derived from an EMBL/GenBank/DDBJ whole genome shotgun (WGS) entry which is preliminary data.</text>
</comment>
<dbReference type="Gene3D" id="3.30.70.1060">
    <property type="entry name" value="Dimeric alpha+beta barrel"/>
    <property type="match status" value="1"/>
</dbReference>
<dbReference type="PANTHER" id="PTHR35174">
    <property type="entry name" value="BLL7171 PROTEIN-RELATED"/>
    <property type="match status" value="1"/>
</dbReference>
<dbReference type="SUPFAM" id="SSF54909">
    <property type="entry name" value="Dimeric alpha+beta barrel"/>
    <property type="match status" value="1"/>
</dbReference>
<protein>
    <submittedName>
        <fullName evidence="3">YciI family protein</fullName>
    </submittedName>
</protein>
<dbReference type="Proteomes" id="UP001501266">
    <property type="component" value="Unassembled WGS sequence"/>
</dbReference>
<dbReference type="InterPro" id="IPR011008">
    <property type="entry name" value="Dimeric_a/b-barrel"/>
</dbReference>
<dbReference type="RefSeq" id="WP_343918603.1">
    <property type="nucleotide sequence ID" value="NZ_BAAAKK010000003.1"/>
</dbReference>
<dbReference type="PANTHER" id="PTHR35174:SF4">
    <property type="entry name" value="BLL7163 PROTEIN"/>
    <property type="match status" value="1"/>
</dbReference>
<sequence length="132" mass="14200">MTASGGRGAAPTERYLLIMRDEDAAAVERRDAPFAEMLERMGRYNAAMADAGVLVSAQGLASPEHGVVVDFAAEPPLVTDGPYGETKELFNGFWCIEVASREDAIAWAAKAPLGPGTKLELRRVHGEADLRR</sequence>
<evidence type="ECO:0000313" key="3">
    <source>
        <dbReference type="EMBL" id="GAA1421644.1"/>
    </source>
</evidence>
<name>A0ABP4JGR0_9MICO</name>
<comment type="similarity">
    <text evidence="1">Belongs to the YciI family.</text>
</comment>
<gene>
    <name evidence="3" type="ORF">GCM10009640_12960</name>
</gene>
<reference evidence="4" key="1">
    <citation type="journal article" date="2019" name="Int. J. Syst. Evol. Microbiol.">
        <title>The Global Catalogue of Microorganisms (GCM) 10K type strain sequencing project: providing services to taxonomists for standard genome sequencing and annotation.</title>
        <authorList>
            <consortium name="The Broad Institute Genomics Platform"/>
            <consortium name="The Broad Institute Genome Sequencing Center for Infectious Disease"/>
            <person name="Wu L."/>
            <person name="Ma J."/>
        </authorList>
    </citation>
    <scope>NUCLEOTIDE SEQUENCE [LARGE SCALE GENOMIC DNA]</scope>
    <source>
        <strain evidence="4">JCM 12398</strain>
    </source>
</reference>
<keyword evidence="4" id="KW-1185">Reference proteome</keyword>